<evidence type="ECO:0000259" key="1">
    <source>
        <dbReference type="Pfam" id="PF00535"/>
    </source>
</evidence>
<dbReference type="InterPro" id="IPR011990">
    <property type="entry name" value="TPR-like_helical_dom_sf"/>
</dbReference>
<dbReference type="RefSeq" id="WP_207857745.1">
    <property type="nucleotide sequence ID" value="NZ_UPPP01000079.1"/>
</dbReference>
<organism evidence="2 3">
    <name type="scientific">Lucifera butyrica</name>
    <dbReference type="NCBI Taxonomy" id="1351585"/>
    <lineage>
        <taxon>Bacteria</taxon>
        <taxon>Bacillati</taxon>
        <taxon>Bacillota</taxon>
        <taxon>Negativicutes</taxon>
        <taxon>Veillonellales</taxon>
        <taxon>Veillonellaceae</taxon>
        <taxon>Lucifera</taxon>
    </lineage>
</organism>
<evidence type="ECO:0000313" key="3">
    <source>
        <dbReference type="Proteomes" id="UP000277811"/>
    </source>
</evidence>
<gene>
    <name evidence="2" type="ORF">LUCI_2988</name>
</gene>
<dbReference type="EMBL" id="UPPP01000079">
    <property type="protein sequence ID" value="VBB07723.1"/>
    <property type="molecule type" value="Genomic_DNA"/>
</dbReference>
<feature type="domain" description="Glycosyltransferase 2-like" evidence="1">
    <location>
        <begin position="11"/>
        <end position="117"/>
    </location>
</feature>
<dbReference type="Gene3D" id="1.25.40.10">
    <property type="entry name" value="Tetratricopeptide repeat domain"/>
    <property type="match status" value="1"/>
</dbReference>
<dbReference type="InterPro" id="IPR029044">
    <property type="entry name" value="Nucleotide-diphossugar_trans"/>
</dbReference>
<dbReference type="Gene3D" id="3.90.550.10">
    <property type="entry name" value="Spore Coat Polysaccharide Biosynthesis Protein SpsA, Chain A"/>
    <property type="match status" value="1"/>
</dbReference>
<keyword evidence="3" id="KW-1185">Reference proteome</keyword>
<dbReference type="AlphaFoldDB" id="A0A498RC80"/>
<keyword evidence="2" id="KW-0808">Transferase</keyword>
<dbReference type="CDD" id="cd02511">
    <property type="entry name" value="Beta4Glucosyltransferase"/>
    <property type="match status" value="1"/>
</dbReference>
<dbReference type="InterPro" id="IPR001173">
    <property type="entry name" value="Glyco_trans_2-like"/>
</dbReference>
<dbReference type="PANTHER" id="PTHR43630">
    <property type="entry name" value="POLY-BETA-1,6-N-ACETYL-D-GLUCOSAMINE SYNTHASE"/>
    <property type="match status" value="1"/>
</dbReference>
<proteinExistence type="predicted"/>
<protein>
    <submittedName>
        <fullName evidence="2">Nucleotide-diphospho-sugar transferases</fullName>
    </submittedName>
</protein>
<accession>A0A498RC80</accession>
<sequence>MAISALPISVSLCMIVKNEEQNIARCLSSVYPLMSEIIIVDTGSTDKTKEIVSQFTNKIYDFKWIDDFSAARNYAFSLANGDYTFWLDADDVLIPEDYNKFHQILMALNSDVDAVSMLYNLAFDERGNVTCQLRRNRLVKTTKRFRWVGAVHEYLEVYGNVLNSDIAIYHKPHTHDAYRNLCIYEKRLLNGDTFTPRDLYYFANELSDHKLYNRAIEYYEKFLATKQGWVEDNIAACGKLCDCFYAIKDSNNQLKYIFKSFEYDVPRAEFCCRLGYYFLEQNVINQAIFWYRLAIQVGKPPNPWAVTNCACYTWLPHIQLCVCYSRIGEYVLANQHNEAAAVFNPDFPAVDHNRKYLQQFIASDKQSNDRNM</sequence>
<evidence type="ECO:0000313" key="2">
    <source>
        <dbReference type="EMBL" id="VBB07723.1"/>
    </source>
</evidence>
<reference evidence="2 3" key="1">
    <citation type="submission" date="2018-06" db="EMBL/GenBank/DDBJ databases">
        <authorList>
            <person name="Strepis N."/>
        </authorList>
    </citation>
    <scope>NUCLEOTIDE SEQUENCE [LARGE SCALE GENOMIC DNA]</scope>
    <source>
        <strain evidence="2">LUCI</strain>
    </source>
</reference>
<dbReference type="Pfam" id="PF00535">
    <property type="entry name" value="Glycos_transf_2"/>
    <property type="match status" value="1"/>
</dbReference>
<dbReference type="GO" id="GO:0016740">
    <property type="term" value="F:transferase activity"/>
    <property type="evidence" value="ECO:0007669"/>
    <property type="project" value="UniProtKB-KW"/>
</dbReference>
<dbReference type="Proteomes" id="UP000277811">
    <property type="component" value="Unassembled WGS sequence"/>
</dbReference>
<dbReference type="SUPFAM" id="SSF48452">
    <property type="entry name" value="TPR-like"/>
    <property type="match status" value="1"/>
</dbReference>
<dbReference type="SUPFAM" id="SSF53448">
    <property type="entry name" value="Nucleotide-diphospho-sugar transferases"/>
    <property type="match status" value="1"/>
</dbReference>
<dbReference type="PANTHER" id="PTHR43630:SF2">
    <property type="entry name" value="GLYCOSYLTRANSFERASE"/>
    <property type="match status" value="1"/>
</dbReference>
<name>A0A498RC80_9FIRM</name>